<keyword evidence="3" id="KW-1185">Reference proteome</keyword>
<dbReference type="Proteomes" id="UP000027138">
    <property type="component" value="Unassembled WGS sequence"/>
</dbReference>
<name>A0A067LE23_JATCU</name>
<evidence type="ECO:0000256" key="1">
    <source>
        <dbReference type="SAM" id="MobiDB-lite"/>
    </source>
</evidence>
<protein>
    <submittedName>
        <fullName evidence="2">Uncharacterized protein</fullName>
    </submittedName>
</protein>
<dbReference type="AlphaFoldDB" id="A0A067LE23"/>
<gene>
    <name evidence="2" type="ORF">JCGZ_10976</name>
</gene>
<accession>A0A067LE23</accession>
<evidence type="ECO:0000313" key="3">
    <source>
        <dbReference type="Proteomes" id="UP000027138"/>
    </source>
</evidence>
<feature type="compositionally biased region" description="Polar residues" evidence="1">
    <location>
        <begin position="57"/>
        <end position="73"/>
    </location>
</feature>
<reference evidence="2 3" key="1">
    <citation type="journal article" date="2014" name="PLoS ONE">
        <title>Global Analysis of Gene Expression Profiles in Physic Nut (Jatropha curcas L.) Seedlings Exposed to Salt Stress.</title>
        <authorList>
            <person name="Zhang L."/>
            <person name="Zhang C."/>
            <person name="Wu P."/>
            <person name="Chen Y."/>
            <person name="Li M."/>
            <person name="Jiang H."/>
            <person name="Wu G."/>
        </authorList>
    </citation>
    <scope>NUCLEOTIDE SEQUENCE [LARGE SCALE GENOMIC DNA]</scope>
    <source>
        <strain evidence="3">cv. GZQX0401</strain>
        <tissue evidence="2">Young leaves</tissue>
    </source>
</reference>
<organism evidence="2 3">
    <name type="scientific">Jatropha curcas</name>
    <name type="common">Barbados nut</name>
    <dbReference type="NCBI Taxonomy" id="180498"/>
    <lineage>
        <taxon>Eukaryota</taxon>
        <taxon>Viridiplantae</taxon>
        <taxon>Streptophyta</taxon>
        <taxon>Embryophyta</taxon>
        <taxon>Tracheophyta</taxon>
        <taxon>Spermatophyta</taxon>
        <taxon>Magnoliopsida</taxon>
        <taxon>eudicotyledons</taxon>
        <taxon>Gunneridae</taxon>
        <taxon>Pentapetalae</taxon>
        <taxon>rosids</taxon>
        <taxon>fabids</taxon>
        <taxon>Malpighiales</taxon>
        <taxon>Euphorbiaceae</taxon>
        <taxon>Crotonoideae</taxon>
        <taxon>Jatropheae</taxon>
        <taxon>Jatropha</taxon>
    </lineage>
</organism>
<evidence type="ECO:0000313" key="2">
    <source>
        <dbReference type="EMBL" id="KDP46667.1"/>
    </source>
</evidence>
<sequence length="85" mass="9549">MESSLEKEKEDSSEKGKVEKDKTEKETLSVEEGEADSKKKKGGNRVHGRKPPLHPFSKQSENPTETSPVQNLRSSKRLKTDSKPL</sequence>
<proteinExistence type="predicted"/>
<feature type="compositionally biased region" description="Basic and acidic residues" evidence="1">
    <location>
        <begin position="1"/>
        <end position="28"/>
    </location>
</feature>
<feature type="compositionally biased region" description="Basic residues" evidence="1">
    <location>
        <begin position="38"/>
        <end position="52"/>
    </location>
</feature>
<feature type="region of interest" description="Disordered" evidence="1">
    <location>
        <begin position="1"/>
        <end position="85"/>
    </location>
</feature>
<dbReference type="EMBL" id="KK914211">
    <property type="protein sequence ID" value="KDP46667.1"/>
    <property type="molecule type" value="Genomic_DNA"/>
</dbReference>